<dbReference type="PROSITE" id="PS00118">
    <property type="entry name" value="PA2_HIS"/>
    <property type="match status" value="1"/>
</dbReference>
<dbReference type="AlphaFoldDB" id="A0AAV1JRP6"/>
<evidence type="ECO:0000256" key="12">
    <source>
        <dbReference type="ARBA" id="ARBA00029903"/>
    </source>
</evidence>
<evidence type="ECO:0000256" key="3">
    <source>
        <dbReference type="ARBA" id="ARBA00013278"/>
    </source>
</evidence>
<dbReference type="EC" id="3.1.1.4" evidence="3"/>
<dbReference type="InterPro" id="IPR036444">
    <property type="entry name" value="PLipase_A2_dom_sf"/>
</dbReference>
<evidence type="ECO:0000256" key="5">
    <source>
        <dbReference type="ARBA" id="ARBA00022525"/>
    </source>
</evidence>
<dbReference type="Gene3D" id="1.20.90.10">
    <property type="entry name" value="Phospholipase A2 domain"/>
    <property type="match status" value="1"/>
</dbReference>
<dbReference type="InterPro" id="IPR033113">
    <property type="entry name" value="PLA2_histidine"/>
</dbReference>
<dbReference type="GO" id="GO:0006644">
    <property type="term" value="P:phospholipid metabolic process"/>
    <property type="evidence" value="ECO:0007669"/>
    <property type="project" value="InterPro"/>
</dbReference>
<dbReference type="Gene3D" id="2.40.10.10">
    <property type="entry name" value="Trypsin-like serine proteases"/>
    <property type="match status" value="1"/>
</dbReference>
<dbReference type="GO" id="GO:0004623">
    <property type="term" value="F:phospholipase A2 activity"/>
    <property type="evidence" value="ECO:0007669"/>
    <property type="project" value="UniProtKB-EC"/>
</dbReference>
<keyword evidence="11" id="KW-1015">Disulfide bond</keyword>
<evidence type="ECO:0000256" key="9">
    <source>
        <dbReference type="ARBA" id="ARBA00022963"/>
    </source>
</evidence>
<dbReference type="Pfam" id="PF05826">
    <property type="entry name" value="Phospholip_A2_2"/>
    <property type="match status" value="1"/>
</dbReference>
<dbReference type="SUPFAM" id="SSF50494">
    <property type="entry name" value="Trypsin-like serine proteases"/>
    <property type="match status" value="1"/>
</dbReference>
<dbReference type="GO" id="GO:0006508">
    <property type="term" value="P:proteolysis"/>
    <property type="evidence" value="ECO:0007669"/>
    <property type="project" value="InterPro"/>
</dbReference>
<evidence type="ECO:0000256" key="11">
    <source>
        <dbReference type="ARBA" id="ARBA00023157"/>
    </source>
</evidence>
<evidence type="ECO:0000256" key="7">
    <source>
        <dbReference type="ARBA" id="ARBA00022801"/>
    </source>
</evidence>
<dbReference type="FunFam" id="1.20.90.10:FF:000002">
    <property type="entry name" value="Phospholipase A2 group III"/>
    <property type="match status" value="1"/>
</dbReference>
<evidence type="ECO:0000256" key="2">
    <source>
        <dbReference type="ARBA" id="ARBA00004613"/>
    </source>
</evidence>
<name>A0AAV1JRP6_9NEOP</name>
<protein>
    <recommendedName>
        <fullName evidence="4">Phospholipase A2</fullName>
        <ecNumber evidence="3">3.1.1.4</ecNumber>
    </recommendedName>
    <alternativeName>
        <fullName evidence="12">Phosphatidylcholine 2-acylhydrolase</fullName>
    </alternativeName>
</protein>
<dbReference type="PANTHER" id="PTHR12253">
    <property type="entry name" value="RH14732P"/>
    <property type="match status" value="1"/>
</dbReference>
<dbReference type="GO" id="GO:0016042">
    <property type="term" value="P:lipid catabolic process"/>
    <property type="evidence" value="ECO:0007669"/>
    <property type="project" value="UniProtKB-KW"/>
</dbReference>
<keyword evidence="7" id="KW-0378">Hydrolase</keyword>
<dbReference type="Proteomes" id="UP001497472">
    <property type="component" value="Unassembled WGS sequence"/>
</dbReference>
<evidence type="ECO:0000256" key="1">
    <source>
        <dbReference type="ARBA" id="ARBA00001913"/>
    </source>
</evidence>
<proteinExistence type="predicted"/>
<dbReference type="CDD" id="cd04704">
    <property type="entry name" value="PLA2_bee_venom_like"/>
    <property type="match status" value="1"/>
</dbReference>
<dbReference type="SUPFAM" id="SSF48619">
    <property type="entry name" value="Phospholipase A2, PLA2"/>
    <property type="match status" value="1"/>
</dbReference>
<evidence type="ECO:0000256" key="6">
    <source>
        <dbReference type="ARBA" id="ARBA00022723"/>
    </source>
</evidence>
<accession>A0AAV1JRP6</accession>
<reference evidence="14 15" key="1">
    <citation type="submission" date="2023-11" db="EMBL/GenBank/DDBJ databases">
        <authorList>
            <person name="Okamura Y."/>
        </authorList>
    </citation>
    <scope>NUCLEOTIDE SEQUENCE [LARGE SCALE GENOMIC DNA]</scope>
</reference>
<comment type="caution">
    <text evidence="14">The sequence shown here is derived from an EMBL/GenBank/DDBJ whole genome shotgun (WGS) entry which is preliminary data.</text>
</comment>
<dbReference type="PROSITE" id="PS50240">
    <property type="entry name" value="TRYPSIN_DOM"/>
    <property type="match status" value="1"/>
</dbReference>
<dbReference type="GO" id="GO:0050482">
    <property type="term" value="P:arachidonate secretion"/>
    <property type="evidence" value="ECO:0007669"/>
    <property type="project" value="InterPro"/>
</dbReference>
<keyword evidence="5" id="KW-0964">Secreted</keyword>
<comment type="cofactor">
    <cofactor evidence="1">
        <name>Ca(2+)</name>
        <dbReference type="ChEBI" id="CHEBI:29108"/>
    </cofactor>
</comment>
<dbReference type="Pfam" id="PF00089">
    <property type="entry name" value="Trypsin"/>
    <property type="match status" value="1"/>
</dbReference>
<evidence type="ECO:0000313" key="15">
    <source>
        <dbReference type="Proteomes" id="UP001497472"/>
    </source>
</evidence>
<sequence length="609" mass="67389">MTVTVFIFLLDNLPGFEDAFSSSVTNFAPNKSISIDNCDPTMSNSLWREIRSHTNYQTVFKHSGFPLEDTNKLHLFEVLNHLDDVPIEEKNNSLQEADENKREHFPANPLCLVAIFETLSNVTAQTCGGVLLNTHWVLTAASCLNVLPYLYENGTKYKSYHTVIANSTNPLAAGSVHSVTQIVLHPKHNASQFSLALLKIEPSVIINPLKIYRSSIVGTPDVVVYGWSVYKLLLLYEAVRAFASVLKVSRGELSAIGKLRHPIAIRHAGTHRWALAMHSVKFPRDVTRRKLLTAMRSARDALNRGAPVDGLLKSLLSVIVICCIAVSSPQTASAKPFTFSLPASWSLAGLVGTVGARSESVDRKEPGVKPYSGRRVSNDTLRMIYFHDQTVAVVELGEDKLLLNCELIETYDEGDTSRLLRQLSRINRPLGITFHQMTKLMGQCQQVTSRNYDQVEGVEAGAESSREIWSEESEAQARLRAGGAHAGLLGGSPLSLLQGIIPGTKWCGTGDIAASYHDLGADRALDRCCRTHDLCPTKVRAFSKRYNLMNNSLYSKSHCKCDDMLFECLKSTNTSASHLMGHIYFNLVQVPCLESRPDGVRFREARPGF</sequence>
<dbReference type="InterPro" id="IPR043504">
    <property type="entry name" value="Peptidase_S1_PA_chymotrypsin"/>
</dbReference>
<dbReference type="GO" id="GO:0004252">
    <property type="term" value="F:serine-type endopeptidase activity"/>
    <property type="evidence" value="ECO:0007669"/>
    <property type="project" value="InterPro"/>
</dbReference>
<evidence type="ECO:0000313" key="14">
    <source>
        <dbReference type="EMBL" id="CAK1551380.1"/>
    </source>
</evidence>
<keyword evidence="8" id="KW-0106">Calcium</keyword>
<dbReference type="EMBL" id="CAVLEF010000122">
    <property type="protein sequence ID" value="CAK1551380.1"/>
    <property type="molecule type" value="Genomic_DNA"/>
</dbReference>
<dbReference type="GO" id="GO:0046872">
    <property type="term" value="F:metal ion binding"/>
    <property type="evidence" value="ECO:0007669"/>
    <property type="project" value="UniProtKB-KW"/>
</dbReference>
<evidence type="ECO:0000256" key="10">
    <source>
        <dbReference type="ARBA" id="ARBA00023098"/>
    </source>
</evidence>
<organism evidence="14 15">
    <name type="scientific">Leptosia nina</name>
    <dbReference type="NCBI Taxonomy" id="320188"/>
    <lineage>
        <taxon>Eukaryota</taxon>
        <taxon>Metazoa</taxon>
        <taxon>Ecdysozoa</taxon>
        <taxon>Arthropoda</taxon>
        <taxon>Hexapoda</taxon>
        <taxon>Insecta</taxon>
        <taxon>Pterygota</taxon>
        <taxon>Neoptera</taxon>
        <taxon>Endopterygota</taxon>
        <taxon>Lepidoptera</taxon>
        <taxon>Glossata</taxon>
        <taxon>Ditrysia</taxon>
        <taxon>Papilionoidea</taxon>
        <taxon>Pieridae</taxon>
        <taxon>Pierinae</taxon>
        <taxon>Leptosia</taxon>
    </lineage>
</organism>
<evidence type="ECO:0000256" key="8">
    <source>
        <dbReference type="ARBA" id="ARBA00022837"/>
    </source>
</evidence>
<dbReference type="InterPro" id="IPR001254">
    <property type="entry name" value="Trypsin_dom"/>
</dbReference>
<keyword evidence="15" id="KW-1185">Reference proteome</keyword>
<evidence type="ECO:0000259" key="13">
    <source>
        <dbReference type="PROSITE" id="PS50240"/>
    </source>
</evidence>
<feature type="domain" description="Peptidase S1" evidence="13">
    <location>
        <begin position="112"/>
        <end position="395"/>
    </location>
</feature>
<evidence type="ECO:0000256" key="4">
    <source>
        <dbReference type="ARBA" id="ARBA00021721"/>
    </source>
</evidence>
<dbReference type="InterPro" id="IPR009003">
    <property type="entry name" value="Peptidase_S1_PA"/>
</dbReference>
<dbReference type="GO" id="GO:0005576">
    <property type="term" value="C:extracellular region"/>
    <property type="evidence" value="ECO:0007669"/>
    <property type="project" value="UniProtKB-SubCell"/>
</dbReference>
<keyword evidence="10" id="KW-0443">Lipid metabolism</keyword>
<dbReference type="InterPro" id="IPR016090">
    <property type="entry name" value="PLA2-like_dom"/>
</dbReference>
<keyword evidence="9" id="KW-0442">Lipid degradation</keyword>
<keyword evidence="6" id="KW-0479">Metal-binding</keyword>
<gene>
    <name evidence="14" type="ORF">LNINA_LOCUS10523</name>
</gene>
<comment type="subcellular location">
    <subcellularLocation>
        <location evidence="2">Secreted</location>
    </subcellularLocation>
</comment>